<evidence type="ECO:0000256" key="1">
    <source>
        <dbReference type="SAM" id="Coils"/>
    </source>
</evidence>
<feature type="compositionally biased region" description="Polar residues" evidence="2">
    <location>
        <begin position="1046"/>
        <end position="1062"/>
    </location>
</feature>
<feature type="compositionally biased region" description="Polar residues" evidence="2">
    <location>
        <begin position="1143"/>
        <end position="1153"/>
    </location>
</feature>
<comment type="caution">
    <text evidence="3">The sequence shown here is derived from an EMBL/GenBank/DDBJ whole genome shotgun (WGS) entry which is preliminary data.</text>
</comment>
<feature type="compositionally biased region" description="Polar residues" evidence="2">
    <location>
        <begin position="473"/>
        <end position="493"/>
    </location>
</feature>
<feature type="region of interest" description="Disordered" evidence="2">
    <location>
        <begin position="536"/>
        <end position="562"/>
    </location>
</feature>
<keyword evidence="4" id="KW-1185">Reference proteome</keyword>
<feature type="compositionally biased region" description="Low complexity" evidence="2">
    <location>
        <begin position="639"/>
        <end position="649"/>
    </location>
</feature>
<dbReference type="EMBL" id="JAPEIS010000001">
    <property type="protein sequence ID" value="KAJ8069743.1"/>
    <property type="molecule type" value="Genomic_DNA"/>
</dbReference>
<dbReference type="OrthoDB" id="3557174at2759"/>
<name>A0A9X0AWK4_9HELO</name>
<feature type="region of interest" description="Disordered" evidence="2">
    <location>
        <begin position="400"/>
        <end position="439"/>
    </location>
</feature>
<feature type="compositionally biased region" description="Polar residues" evidence="2">
    <location>
        <begin position="843"/>
        <end position="853"/>
    </location>
</feature>
<feature type="region of interest" description="Disordered" evidence="2">
    <location>
        <begin position="624"/>
        <end position="795"/>
    </location>
</feature>
<protein>
    <submittedName>
        <fullName evidence="3">Uncharacterized protein</fullName>
    </submittedName>
</protein>
<evidence type="ECO:0000256" key="2">
    <source>
        <dbReference type="SAM" id="MobiDB-lite"/>
    </source>
</evidence>
<feature type="compositionally biased region" description="Basic and acidic residues" evidence="2">
    <location>
        <begin position="932"/>
        <end position="945"/>
    </location>
</feature>
<feature type="compositionally biased region" description="Low complexity" evidence="2">
    <location>
        <begin position="1408"/>
        <end position="1433"/>
    </location>
</feature>
<evidence type="ECO:0000313" key="3">
    <source>
        <dbReference type="EMBL" id="KAJ8069743.1"/>
    </source>
</evidence>
<feature type="region of interest" description="Disordered" evidence="2">
    <location>
        <begin position="1076"/>
        <end position="1227"/>
    </location>
</feature>
<feature type="region of interest" description="Disordered" evidence="2">
    <location>
        <begin position="473"/>
        <end position="509"/>
    </location>
</feature>
<feature type="compositionally biased region" description="Polar residues" evidence="2">
    <location>
        <begin position="1434"/>
        <end position="1444"/>
    </location>
</feature>
<feature type="coiled-coil region" evidence="1">
    <location>
        <begin position="1502"/>
        <end position="1533"/>
    </location>
</feature>
<evidence type="ECO:0000313" key="4">
    <source>
        <dbReference type="Proteomes" id="UP001152300"/>
    </source>
</evidence>
<feature type="region of interest" description="Disordered" evidence="2">
    <location>
        <begin position="1019"/>
        <end position="1062"/>
    </location>
</feature>
<sequence length="1558" mass="172384">MPPGRRSKKASQDSSLDTCVANLCQELKRNSETNGREKIDEDTVESLCEALRSAKAEDTITAAIVGSLLSILENQDGELCCSLDIKAFCAVLSIILRSEGCREGERILVLLANEIHQQFLPQDAEISESVLIDIARALDVGHLIKYFVDDSKPNGTRRWVGIIMQQLLRGPEAVSEQFQHTPEDIRRSIGPLILDEENEIHRLICGRVLAALLNSDILPEELWPVRTDKKDYEGFPTELENPSEWKSQFQLWVDQKWPDSPSQTPPHMLYYSHSVVTIPPFRLGTYGENIELVLEDGYILFLKTSTEQDLDQILQVPCNSISRISVIDSSTVLNGKEVYDIVFEIKDDQKVSCYLNSRPTTFQQLCLTIDSDMNELMIDLQNECTEAEFPRERIQFSQAEDDILVQGKGSSPEAENRDRLSRENEHQQTITSDPLSFEDDALNTDLNFESETQPELFQSEADDNISSNVVGRFEQSQQDPNGKNAANKSNSPENGDIASFSDSPTMPAHQEILPTSDEAVEPNYGVLETNGRALLSRQKGKARPRISRPLPMNESLPDKNARTATKAVTIEENVSASLPSRRKVPIPDTQPSPVLAKHSPPSLNPSLNINKVPKKYYVKPKPPIAASKCKAESSRQTVPAKKTTAPKSKAGYDEARAPVETSIYDFPENIEDDQTTAKTDSQSKKETKKKVGGSQQKGKASGKGRGKNAKTYQKPKPIPIEVGEPIVAKRSSQRAAANQAKLGMSKINDEMEDIEDDLSDVRDSGPAQPNVSRKRKTMEPSEEPAVTEAKSAPLLEPALEKNEEAFGLQQQDAQTLGLVDSNFQREDPFEIDDLYAASPPASKYQQSYSQENPEPSRKTAAVNFANQLDGLLSDDAGGDDKTNLTNNSSKGLFKKRVPQIAPPPKPETPEQSTSEKKSTIIEKVVPEVIIQEAKDYDSHQGRDEDCPGLQLEEENSTKPEAPTNEKVVPVLSCETDVDKNQKVGKTDGVEGETDMKLLVSTAEKETKHVLIANHTDPALAIPSHPLSRFSNSSKQEVAHKPVVSKSIASSFSQPRLESSSPTLLPDVTLIEEKKRKVAAEVAVPSKRRRPVATKNSEYPPISRSGPLAQTKTFPDTSSSKSKALLDDRSIRKPNLIHFGAKGAQNQGSSSTSKPVIERGTELPITISDMARDKPQEAVQNKRRYDDDEDERSLFVSQSPPRKRQSISPPALTLPTVAPTSMETDSGPLIPVALKPSSQGSRVDAFGSPLAQHNIPSIGQILKVQQRAPAPEFGQLASRTIDFHRDVSTITVPSPESDVKDTPEIFGPRIKVVSIAKARPAPPGESPVRYVPHTKTQHGTYEGILTMENIQEEKVLPDPFVEDVHHKSSGFTERLRARQTDITSKADGGLNVRFSDPDKTLVEIEVQNSTRELSSPSESTSNSSVRSDDSSNTPTQELSPNSQWSLAVQPHYKGYADTVHKIASEMVIRLANEEDASKLVVRQYNENATSMLEGLTGKRDVEKVNIRQQIENKKEELIRMYSEARNAMTQTEKDIKAAPVGDLNGKWQERQEFILREMK</sequence>
<gene>
    <name evidence="3" type="ORF">OCU04_000167</name>
</gene>
<feature type="region of interest" description="Disordered" evidence="2">
    <location>
        <begin position="817"/>
        <end position="969"/>
    </location>
</feature>
<accession>A0A9X0AWK4</accession>
<feature type="compositionally biased region" description="Basic and acidic residues" evidence="2">
    <location>
        <begin position="414"/>
        <end position="426"/>
    </location>
</feature>
<feature type="region of interest" description="Disordered" evidence="2">
    <location>
        <begin position="1406"/>
        <end position="1444"/>
    </location>
</feature>
<dbReference type="Proteomes" id="UP001152300">
    <property type="component" value="Unassembled WGS sequence"/>
</dbReference>
<feature type="compositionally biased region" description="Low complexity" evidence="2">
    <location>
        <begin position="1208"/>
        <end position="1219"/>
    </location>
</feature>
<feature type="compositionally biased region" description="Polar residues" evidence="2">
    <location>
        <begin position="1107"/>
        <end position="1121"/>
    </location>
</feature>
<organism evidence="3 4">
    <name type="scientific">Sclerotinia nivalis</name>
    <dbReference type="NCBI Taxonomy" id="352851"/>
    <lineage>
        <taxon>Eukaryota</taxon>
        <taxon>Fungi</taxon>
        <taxon>Dikarya</taxon>
        <taxon>Ascomycota</taxon>
        <taxon>Pezizomycotina</taxon>
        <taxon>Leotiomycetes</taxon>
        <taxon>Helotiales</taxon>
        <taxon>Sclerotiniaceae</taxon>
        <taxon>Sclerotinia</taxon>
    </lineage>
</organism>
<reference evidence="3" key="1">
    <citation type="submission" date="2022-11" db="EMBL/GenBank/DDBJ databases">
        <title>Genome Resource of Sclerotinia nivalis Strain SnTB1, a Plant Pathogen Isolated from American Ginseng.</title>
        <authorList>
            <person name="Fan S."/>
        </authorList>
    </citation>
    <scope>NUCLEOTIDE SEQUENCE</scope>
    <source>
        <strain evidence="3">SnTB1</strain>
    </source>
</reference>
<keyword evidence="1" id="KW-0175">Coiled coil</keyword>
<proteinExistence type="predicted"/>